<dbReference type="OrthoDB" id="10002861at2"/>
<feature type="region of interest" description="Disordered" evidence="1">
    <location>
        <begin position="1"/>
        <end position="67"/>
    </location>
</feature>
<sequence length="100" mass="9708">MGLVSAVRPVAPVTGHVAQGGAGSAGPGSASQNGSRTAPAAAAETAQPVAQVSGAARAAQPLTEDGPLRESARAKVVAAQRAYMMTLRAAGVNPLINPAP</sequence>
<evidence type="ECO:0000256" key="1">
    <source>
        <dbReference type="SAM" id="MobiDB-lite"/>
    </source>
</evidence>
<dbReference type="EMBL" id="UXAW01000090">
    <property type="protein sequence ID" value="VDC32017.1"/>
    <property type="molecule type" value="Genomic_DNA"/>
</dbReference>
<reference evidence="2 3" key="1">
    <citation type="submission" date="2018-11" db="EMBL/GenBank/DDBJ databases">
        <authorList>
            <person name="Criscuolo A."/>
        </authorList>
    </citation>
    <scope>NUCLEOTIDE SEQUENCE [LARGE SCALE GENOMIC DNA]</scope>
    <source>
        <strain evidence="2">ACIP111625</strain>
    </source>
</reference>
<organism evidence="2 3">
    <name type="scientific">Pseudogemmobacter humi</name>
    <dbReference type="NCBI Taxonomy" id="2483812"/>
    <lineage>
        <taxon>Bacteria</taxon>
        <taxon>Pseudomonadati</taxon>
        <taxon>Pseudomonadota</taxon>
        <taxon>Alphaproteobacteria</taxon>
        <taxon>Rhodobacterales</taxon>
        <taxon>Paracoccaceae</taxon>
        <taxon>Pseudogemmobacter</taxon>
    </lineage>
</organism>
<keyword evidence="3" id="KW-1185">Reference proteome</keyword>
<dbReference type="Proteomes" id="UP000277498">
    <property type="component" value="Unassembled WGS sequence"/>
</dbReference>
<gene>
    <name evidence="2" type="ORF">XINFAN_03274</name>
</gene>
<name>A0A3P5XSP3_9RHOB</name>
<proteinExistence type="predicted"/>
<dbReference type="RefSeq" id="WP_124087977.1">
    <property type="nucleotide sequence ID" value="NZ_UXAW01000090.1"/>
</dbReference>
<evidence type="ECO:0000313" key="2">
    <source>
        <dbReference type="EMBL" id="VDC32017.1"/>
    </source>
</evidence>
<accession>A0A3P5XSP3</accession>
<feature type="compositionally biased region" description="Low complexity" evidence="1">
    <location>
        <begin position="27"/>
        <end position="52"/>
    </location>
</feature>
<evidence type="ECO:0000313" key="3">
    <source>
        <dbReference type="Proteomes" id="UP000277498"/>
    </source>
</evidence>
<dbReference type="AlphaFoldDB" id="A0A3P5XSP3"/>
<protein>
    <submittedName>
        <fullName evidence="2">Uncharacterized protein</fullName>
    </submittedName>
</protein>